<dbReference type="EMBL" id="JAOPGA020000894">
    <property type="protein sequence ID" value="KAL0482817.1"/>
    <property type="molecule type" value="Genomic_DNA"/>
</dbReference>
<keyword evidence="3" id="KW-0813">Transport</keyword>
<evidence type="ECO:0000313" key="12">
    <source>
        <dbReference type="Proteomes" id="UP001431209"/>
    </source>
</evidence>
<feature type="coiled-coil region" evidence="9">
    <location>
        <begin position="80"/>
        <end position="107"/>
    </location>
</feature>
<sequence>MDVTLEFLGFVEKSRLNSDQIETEHSTEKSSFIESAAAIREELYDVYEEIIEYTRHYLRTSVSGATAQQPFAAISISEQLRQTNANISDLKDVLSQFEENSKQAKLNENSQQRAHYHAVIHFLAVLSKKVTQQYDVVGSMQQESVNVSQKLFNDTAVQSLSNEQLKAINDGYRQEQDDEDDVQIPAELQQQLREENLLLHEELDAALEDAMDAARKAMEIGDLVQIFEEKINEQSAMIEQLYSNSLKTSSNIVDAKEVLITTGKGSKTWFPSFSTLFRNMLLYLLLFASIMLVIFDQVNS</sequence>
<organism evidence="11 12">
    <name type="scientific">Acrasis kona</name>
    <dbReference type="NCBI Taxonomy" id="1008807"/>
    <lineage>
        <taxon>Eukaryota</taxon>
        <taxon>Discoba</taxon>
        <taxon>Heterolobosea</taxon>
        <taxon>Tetramitia</taxon>
        <taxon>Eutetramitia</taxon>
        <taxon>Acrasidae</taxon>
        <taxon>Acrasis</taxon>
    </lineage>
</organism>
<reference evidence="11 12" key="1">
    <citation type="submission" date="2024-03" db="EMBL/GenBank/DDBJ databases">
        <title>The Acrasis kona genome and developmental transcriptomes reveal deep origins of eukaryotic multicellular pathways.</title>
        <authorList>
            <person name="Sheikh S."/>
            <person name="Fu C.-J."/>
            <person name="Brown M.W."/>
            <person name="Baldauf S.L."/>
        </authorList>
    </citation>
    <scope>NUCLEOTIDE SEQUENCE [LARGE SCALE GENOMIC DNA]</scope>
    <source>
        <strain evidence="11 12">ATCC MYA-3509</strain>
    </source>
</reference>
<dbReference type="PANTHER" id="PTHR15959:SF0">
    <property type="entry name" value="SYNTAXIN-18"/>
    <property type="match status" value="1"/>
</dbReference>
<evidence type="ECO:0000256" key="7">
    <source>
        <dbReference type="ARBA" id="ARBA00023054"/>
    </source>
</evidence>
<comment type="subcellular location">
    <subcellularLocation>
        <location evidence="1">Membrane</location>
        <topology evidence="1">Single-pass type IV membrane protein</topology>
    </subcellularLocation>
</comment>
<feature type="transmembrane region" description="Helical" evidence="10">
    <location>
        <begin position="276"/>
        <end position="295"/>
    </location>
</feature>
<evidence type="ECO:0000256" key="3">
    <source>
        <dbReference type="ARBA" id="ARBA00022448"/>
    </source>
</evidence>
<dbReference type="GO" id="GO:0015031">
    <property type="term" value="P:protein transport"/>
    <property type="evidence" value="ECO:0007669"/>
    <property type="project" value="UniProtKB-KW"/>
</dbReference>
<keyword evidence="6 10" id="KW-1133">Transmembrane helix</keyword>
<keyword evidence="8 10" id="KW-0472">Membrane</keyword>
<dbReference type="GO" id="GO:0031201">
    <property type="term" value="C:SNARE complex"/>
    <property type="evidence" value="ECO:0007669"/>
    <property type="project" value="TreeGrafter"/>
</dbReference>
<comment type="caution">
    <text evidence="11">The sequence shown here is derived from an EMBL/GenBank/DDBJ whole genome shotgun (WGS) entry which is preliminary data.</text>
</comment>
<keyword evidence="4 10" id="KW-0812">Transmembrane</keyword>
<dbReference type="GO" id="GO:0005783">
    <property type="term" value="C:endoplasmic reticulum"/>
    <property type="evidence" value="ECO:0007669"/>
    <property type="project" value="TreeGrafter"/>
</dbReference>
<evidence type="ECO:0000313" key="11">
    <source>
        <dbReference type="EMBL" id="KAL0482817.1"/>
    </source>
</evidence>
<accession>A0AAW2Z0P1</accession>
<name>A0AAW2Z0P1_9EUKA</name>
<evidence type="ECO:0000256" key="4">
    <source>
        <dbReference type="ARBA" id="ARBA00022692"/>
    </source>
</evidence>
<keyword evidence="5" id="KW-0653">Protein transport</keyword>
<evidence type="ECO:0000256" key="10">
    <source>
        <dbReference type="SAM" id="Phobius"/>
    </source>
</evidence>
<gene>
    <name evidence="11" type="ORF">AKO1_014198</name>
</gene>
<protein>
    <submittedName>
        <fullName evidence="11">Syntaxin</fullName>
    </submittedName>
</protein>
<evidence type="ECO:0000256" key="6">
    <source>
        <dbReference type="ARBA" id="ARBA00022989"/>
    </source>
</evidence>
<dbReference type="AlphaFoldDB" id="A0AAW2Z0P1"/>
<proteinExistence type="inferred from homology"/>
<evidence type="ECO:0000256" key="9">
    <source>
        <dbReference type="SAM" id="Coils"/>
    </source>
</evidence>
<dbReference type="GO" id="GO:0006890">
    <property type="term" value="P:retrograde vesicle-mediated transport, Golgi to endoplasmic reticulum"/>
    <property type="evidence" value="ECO:0007669"/>
    <property type="project" value="TreeGrafter"/>
</dbReference>
<keyword evidence="7 9" id="KW-0175">Coiled coil</keyword>
<dbReference type="PANTHER" id="PTHR15959">
    <property type="entry name" value="SYNTAXIN-18"/>
    <property type="match status" value="1"/>
</dbReference>
<keyword evidence="12" id="KW-1185">Reference proteome</keyword>
<comment type="similarity">
    <text evidence="2">Belongs to the syntaxin family.</text>
</comment>
<evidence type="ECO:0000256" key="2">
    <source>
        <dbReference type="ARBA" id="ARBA00009063"/>
    </source>
</evidence>
<evidence type="ECO:0000256" key="8">
    <source>
        <dbReference type="ARBA" id="ARBA00023136"/>
    </source>
</evidence>
<evidence type="ECO:0000256" key="5">
    <source>
        <dbReference type="ARBA" id="ARBA00022927"/>
    </source>
</evidence>
<evidence type="ECO:0000256" key="1">
    <source>
        <dbReference type="ARBA" id="ARBA00004211"/>
    </source>
</evidence>
<dbReference type="Proteomes" id="UP001431209">
    <property type="component" value="Unassembled WGS sequence"/>
</dbReference>